<dbReference type="Proteomes" id="UP000275846">
    <property type="component" value="Unassembled WGS sequence"/>
</dbReference>
<keyword evidence="1" id="KW-0479">Metal-binding</keyword>
<feature type="region of interest" description="Disordered" evidence="2">
    <location>
        <begin position="123"/>
        <end position="144"/>
    </location>
</feature>
<feature type="domain" description="C2H2-type" evidence="3">
    <location>
        <begin position="40"/>
        <end position="67"/>
    </location>
</feature>
<dbReference type="InterPro" id="IPR013087">
    <property type="entry name" value="Znf_C2H2_type"/>
</dbReference>
<keyword evidence="1" id="KW-0862">Zinc</keyword>
<dbReference type="WBParaSite" id="SSLN_0001009401-mRNA-1">
    <property type="protein sequence ID" value="SSLN_0001009401-mRNA-1"/>
    <property type="gene ID" value="SSLN_0001009401"/>
</dbReference>
<evidence type="ECO:0000256" key="1">
    <source>
        <dbReference type="PROSITE-ProRule" id="PRU00042"/>
    </source>
</evidence>
<name>A0A183SZT4_SCHSO</name>
<gene>
    <name evidence="4" type="ORF">SSLN_LOCUS9732</name>
</gene>
<reference evidence="4 5" key="2">
    <citation type="submission" date="2018-11" db="EMBL/GenBank/DDBJ databases">
        <authorList>
            <consortium name="Pathogen Informatics"/>
        </authorList>
    </citation>
    <scope>NUCLEOTIDE SEQUENCE [LARGE SCALE GENOMIC DNA]</scope>
    <source>
        <strain evidence="4 5">NST_G2</strain>
    </source>
</reference>
<dbReference type="SMART" id="SM00355">
    <property type="entry name" value="ZnF_C2H2"/>
    <property type="match status" value="2"/>
</dbReference>
<keyword evidence="5" id="KW-1185">Reference proteome</keyword>
<evidence type="ECO:0000313" key="4">
    <source>
        <dbReference type="EMBL" id="VDL96117.1"/>
    </source>
</evidence>
<sequence length="144" mass="15344">MAVNITFPTPTTSVTTSDYLPPATSNTTAAPSISDGDSVITCPHCDHTFTSLIGLVGHLRIHRTETGELVPGAPTHSRGLRLQCPHCPWPFTNRMGLLGHMRIHVSGVHHDVSTSCAPINTSHIPPVSTTTSTSSRAYPRLNAS</sequence>
<dbReference type="InterPro" id="IPR036236">
    <property type="entry name" value="Znf_C2H2_sf"/>
</dbReference>
<accession>A0A183SZT4</accession>
<protein>
    <submittedName>
        <fullName evidence="6">C2H2-type domain-containing protein</fullName>
    </submittedName>
</protein>
<evidence type="ECO:0000313" key="6">
    <source>
        <dbReference type="WBParaSite" id="SSLN_0001009401-mRNA-1"/>
    </source>
</evidence>
<dbReference type="EMBL" id="UYSU01035421">
    <property type="protein sequence ID" value="VDL96117.1"/>
    <property type="molecule type" value="Genomic_DNA"/>
</dbReference>
<dbReference type="Pfam" id="PF00096">
    <property type="entry name" value="zf-C2H2"/>
    <property type="match status" value="2"/>
</dbReference>
<dbReference type="PROSITE" id="PS00028">
    <property type="entry name" value="ZINC_FINGER_C2H2_1"/>
    <property type="match status" value="2"/>
</dbReference>
<feature type="domain" description="C2H2-type" evidence="3">
    <location>
        <begin position="82"/>
        <end position="104"/>
    </location>
</feature>
<evidence type="ECO:0000313" key="5">
    <source>
        <dbReference type="Proteomes" id="UP000275846"/>
    </source>
</evidence>
<evidence type="ECO:0000259" key="3">
    <source>
        <dbReference type="PROSITE" id="PS50157"/>
    </source>
</evidence>
<dbReference type="PROSITE" id="PS50157">
    <property type="entry name" value="ZINC_FINGER_C2H2_2"/>
    <property type="match status" value="2"/>
</dbReference>
<organism evidence="6">
    <name type="scientific">Schistocephalus solidus</name>
    <name type="common">Tapeworm</name>
    <dbReference type="NCBI Taxonomy" id="70667"/>
    <lineage>
        <taxon>Eukaryota</taxon>
        <taxon>Metazoa</taxon>
        <taxon>Spiralia</taxon>
        <taxon>Lophotrochozoa</taxon>
        <taxon>Platyhelminthes</taxon>
        <taxon>Cestoda</taxon>
        <taxon>Eucestoda</taxon>
        <taxon>Diphyllobothriidea</taxon>
        <taxon>Diphyllobothriidae</taxon>
        <taxon>Schistocephalus</taxon>
    </lineage>
</organism>
<reference evidence="6" key="1">
    <citation type="submission" date="2016-06" db="UniProtKB">
        <authorList>
            <consortium name="WormBaseParasite"/>
        </authorList>
    </citation>
    <scope>IDENTIFICATION</scope>
</reference>
<dbReference type="SUPFAM" id="SSF57667">
    <property type="entry name" value="beta-beta-alpha zinc fingers"/>
    <property type="match status" value="1"/>
</dbReference>
<proteinExistence type="predicted"/>
<keyword evidence="1" id="KW-0863">Zinc-finger</keyword>
<evidence type="ECO:0000256" key="2">
    <source>
        <dbReference type="SAM" id="MobiDB-lite"/>
    </source>
</evidence>
<dbReference type="GO" id="GO:0008270">
    <property type="term" value="F:zinc ion binding"/>
    <property type="evidence" value="ECO:0007669"/>
    <property type="project" value="UniProtKB-KW"/>
</dbReference>
<dbReference type="Gene3D" id="3.30.160.60">
    <property type="entry name" value="Classic Zinc Finger"/>
    <property type="match status" value="1"/>
</dbReference>
<dbReference type="AlphaFoldDB" id="A0A183SZT4"/>